<reference evidence="3 4" key="1">
    <citation type="submission" date="2024-02" db="EMBL/GenBank/DDBJ databases">
        <title>Bacteria isolated from the canopy kelp, Nereocystis luetkeana.</title>
        <authorList>
            <person name="Pfister C.A."/>
            <person name="Younker I.T."/>
            <person name="Light S.H."/>
        </authorList>
    </citation>
    <scope>NUCLEOTIDE SEQUENCE [LARGE SCALE GENOMIC DNA]</scope>
    <source>
        <strain evidence="3 4">TI.1.03</strain>
    </source>
</reference>
<feature type="region of interest" description="Disordered" evidence="1">
    <location>
        <begin position="117"/>
        <end position="142"/>
    </location>
</feature>
<comment type="caution">
    <text evidence="3">The sequence shown here is derived from an EMBL/GenBank/DDBJ whole genome shotgun (WGS) entry which is preliminary data.</text>
</comment>
<accession>A0ABU9GXC1</accession>
<gene>
    <name evidence="3" type="ORF">V6257_04345</name>
</gene>
<proteinExistence type="predicted"/>
<organism evidence="3 4">
    <name type="scientific">Pseudoalteromonas issachenkonii</name>
    <dbReference type="NCBI Taxonomy" id="152297"/>
    <lineage>
        <taxon>Bacteria</taxon>
        <taxon>Pseudomonadati</taxon>
        <taxon>Pseudomonadota</taxon>
        <taxon>Gammaproteobacteria</taxon>
        <taxon>Alteromonadales</taxon>
        <taxon>Pseudoalteromonadaceae</taxon>
        <taxon>Pseudoalteromonas</taxon>
    </lineage>
</organism>
<keyword evidence="2" id="KW-0472">Membrane</keyword>
<evidence type="ECO:0000313" key="4">
    <source>
        <dbReference type="Proteomes" id="UP001371391"/>
    </source>
</evidence>
<feature type="compositionally biased region" description="Polar residues" evidence="1">
    <location>
        <begin position="133"/>
        <end position="142"/>
    </location>
</feature>
<evidence type="ECO:0000256" key="1">
    <source>
        <dbReference type="SAM" id="MobiDB-lite"/>
    </source>
</evidence>
<dbReference type="Proteomes" id="UP001371391">
    <property type="component" value="Unassembled WGS sequence"/>
</dbReference>
<evidence type="ECO:0000256" key="2">
    <source>
        <dbReference type="SAM" id="Phobius"/>
    </source>
</evidence>
<feature type="transmembrane region" description="Helical" evidence="2">
    <location>
        <begin position="6"/>
        <end position="24"/>
    </location>
</feature>
<keyword evidence="2" id="KW-1133">Transmembrane helix</keyword>
<sequence>MNKGNAWPWVISLCIHAIVLYFLFSQSIEVAPPKEEKSAIIQAYVTVNLASLPKPSSVVTTTNAPDIKPVNTKTDAPNAVTSNTTPIKKDSTKAKVKVTKKTQAKTITLPKAQTELKKEPVKSVDPELAAPSEPTTKASQTFKKLNPYAPLFGFPVNNMTHKRMVSFGEDKSSTNDEINNKLIIKTPIKSDNSEVISQNTTGTRRLEKFNGKCYLIDTSTVFGSNGMPQGSGNPCPEDKTDKEIMFEKIMKKS</sequence>
<dbReference type="EMBL" id="JBAKAW010000003">
    <property type="protein sequence ID" value="MEL0654252.1"/>
    <property type="molecule type" value="Genomic_DNA"/>
</dbReference>
<protein>
    <submittedName>
        <fullName evidence="3">Uncharacterized protein</fullName>
    </submittedName>
</protein>
<name>A0ABU9GXC1_9GAMM</name>
<keyword evidence="4" id="KW-1185">Reference proteome</keyword>
<dbReference type="RefSeq" id="WP_341601713.1">
    <property type="nucleotide sequence ID" value="NZ_JBAKAW010000003.1"/>
</dbReference>
<evidence type="ECO:0000313" key="3">
    <source>
        <dbReference type="EMBL" id="MEL0654252.1"/>
    </source>
</evidence>
<keyword evidence="2" id="KW-0812">Transmembrane</keyword>